<accession>A0AAU9I224</accession>
<evidence type="ECO:0000313" key="3">
    <source>
        <dbReference type="Proteomes" id="UP000835242"/>
    </source>
</evidence>
<evidence type="ECO:0000313" key="2">
    <source>
        <dbReference type="EMBL" id="CAE6708456.1"/>
    </source>
</evidence>
<dbReference type="Proteomes" id="UP000835242">
    <property type="component" value="Chromosome"/>
</dbReference>
<dbReference type="EMBL" id="HG992337">
    <property type="protein sequence ID" value="CAE6708456.1"/>
    <property type="molecule type" value="Genomic_DNA"/>
</dbReference>
<protein>
    <submittedName>
        <fullName evidence="2">Uncharacterized protein</fullName>
    </submittedName>
</protein>
<sequence>MSLCRPLAPAKATSIQAWGGAALRTVSVNGVLVLVTEQNAHSANEGHARTRHSMFCKQATA</sequence>
<evidence type="ECO:0000256" key="1">
    <source>
        <dbReference type="SAM" id="MobiDB-lite"/>
    </source>
</evidence>
<reference evidence="2 3" key="1">
    <citation type="submission" date="2021-02" db="EMBL/GenBank/DDBJ databases">
        <authorList>
            <person name="Pothier F. J."/>
        </authorList>
    </citation>
    <scope>NUCLEOTIDE SEQUENCE [LARGE SCALE GENOMIC DNA]</scope>
    <source>
        <strain evidence="2 3">1314c</strain>
    </source>
</reference>
<dbReference type="EMBL" id="HG992337">
    <property type="protein sequence ID" value="CAE6708435.1"/>
    <property type="molecule type" value="Genomic_DNA"/>
</dbReference>
<name>A0AAU9I224_9XANT</name>
<gene>
    <name evidence="2" type="ORF">XA1314C_06150</name>
</gene>
<organism evidence="2 3">
    <name type="scientific">Xanthomonas arboricola</name>
    <dbReference type="NCBI Taxonomy" id="56448"/>
    <lineage>
        <taxon>Bacteria</taxon>
        <taxon>Pseudomonadati</taxon>
        <taxon>Pseudomonadota</taxon>
        <taxon>Gammaproteobacteria</taxon>
        <taxon>Lysobacterales</taxon>
        <taxon>Lysobacteraceae</taxon>
        <taxon>Xanthomonas</taxon>
    </lineage>
</organism>
<dbReference type="AlphaFoldDB" id="A0AAU9I224"/>
<proteinExistence type="predicted"/>
<feature type="region of interest" description="Disordered" evidence="1">
    <location>
        <begin position="40"/>
        <end position="61"/>
    </location>
</feature>